<evidence type="ECO:0000313" key="3">
    <source>
        <dbReference type="Proteomes" id="UP001596189"/>
    </source>
</evidence>
<accession>A0ABW1JGC2</accession>
<sequence>MQRRQHTGRALRGERGPVGRTVQLGTVQPSTVQLGTVQLGDGDAGYSRRAAGLPG</sequence>
<protein>
    <submittedName>
        <fullName evidence="2">Uncharacterized protein</fullName>
    </submittedName>
</protein>
<dbReference type="EMBL" id="JBHSRD010000004">
    <property type="protein sequence ID" value="MFC6008005.1"/>
    <property type="molecule type" value="Genomic_DNA"/>
</dbReference>
<reference evidence="3" key="1">
    <citation type="journal article" date="2019" name="Int. J. Syst. Evol. Microbiol.">
        <title>The Global Catalogue of Microorganisms (GCM) 10K type strain sequencing project: providing services to taxonomists for standard genome sequencing and annotation.</title>
        <authorList>
            <consortium name="The Broad Institute Genomics Platform"/>
            <consortium name="The Broad Institute Genome Sequencing Center for Infectious Disease"/>
            <person name="Wu L."/>
            <person name="Ma J."/>
        </authorList>
    </citation>
    <scope>NUCLEOTIDE SEQUENCE [LARGE SCALE GENOMIC DNA]</scope>
    <source>
        <strain evidence="3">KACC 14249</strain>
    </source>
</reference>
<comment type="caution">
    <text evidence="2">The sequence shown here is derived from an EMBL/GenBank/DDBJ whole genome shotgun (WGS) entry which is preliminary data.</text>
</comment>
<gene>
    <name evidence="2" type="ORF">ACFQDO_12790</name>
</gene>
<evidence type="ECO:0000313" key="2">
    <source>
        <dbReference type="EMBL" id="MFC6008005.1"/>
    </source>
</evidence>
<proteinExistence type="predicted"/>
<dbReference type="RefSeq" id="WP_345715306.1">
    <property type="nucleotide sequence ID" value="NZ_BAABFP010000002.1"/>
</dbReference>
<evidence type="ECO:0000256" key="1">
    <source>
        <dbReference type="SAM" id="MobiDB-lite"/>
    </source>
</evidence>
<dbReference type="Proteomes" id="UP001596189">
    <property type="component" value="Unassembled WGS sequence"/>
</dbReference>
<keyword evidence="3" id="KW-1185">Reference proteome</keyword>
<organism evidence="2 3">
    <name type="scientific">Angustibacter luteus</name>
    <dbReference type="NCBI Taxonomy" id="658456"/>
    <lineage>
        <taxon>Bacteria</taxon>
        <taxon>Bacillati</taxon>
        <taxon>Actinomycetota</taxon>
        <taxon>Actinomycetes</taxon>
        <taxon>Kineosporiales</taxon>
        <taxon>Kineosporiaceae</taxon>
    </lineage>
</organism>
<feature type="region of interest" description="Disordered" evidence="1">
    <location>
        <begin position="1"/>
        <end position="21"/>
    </location>
</feature>
<name>A0ABW1JGC2_9ACTN</name>